<dbReference type="InterPro" id="IPR027417">
    <property type="entry name" value="P-loop_NTPase"/>
</dbReference>
<dbReference type="Pfam" id="PF13086">
    <property type="entry name" value="AAA_11"/>
    <property type="match status" value="1"/>
</dbReference>
<dbReference type="Proteomes" id="UP001465755">
    <property type="component" value="Unassembled WGS sequence"/>
</dbReference>
<dbReference type="CDD" id="cd18042">
    <property type="entry name" value="DEXXQc_SETX"/>
    <property type="match status" value="1"/>
</dbReference>
<organism evidence="8 9">
    <name type="scientific">Symbiochloris irregularis</name>
    <dbReference type="NCBI Taxonomy" id="706552"/>
    <lineage>
        <taxon>Eukaryota</taxon>
        <taxon>Viridiplantae</taxon>
        <taxon>Chlorophyta</taxon>
        <taxon>core chlorophytes</taxon>
        <taxon>Trebouxiophyceae</taxon>
        <taxon>Trebouxiales</taxon>
        <taxon>Trebouxiaceae</taxon>
        <taxon>Symbiochloris</taxon>
    </lineage>
</organism>
<comment type="caution">
    <text evidence="8">The sequence shown here is derived from an EMBL/GenBank/DDBJ whole genome shotgun (WGS) entry which is preliminary data.</text>
</comment>
<reference evidence="8 9" key="1">
    <citation type="journal article" date="2024" name="Nat. Commun.">
        <title>Phylogenomics reveals the evolutionary origins of lichenization in chlorophyte algae.</title>
        <authorList>
            <person name="Puginier C."/>
            <person name="Libourel C."/>
            <person name="Otte J."/>
            <person name="Skaloud P."/>
            <person name="Haon M."/>
            <person name="Grisel S."/>
            <person name="Petersen M."/>
            <person name="Berrin J.G."/>
            <person name="Delaux P.M."/>
            <person name="Dal Grande F."/>
            <person name="Keller J."/>
        </authorList>
    </citation>
    <scope>NUCLEOTIDE SEQUENCE [LARGE SCALE GENOMIC DNA]</scope>
    <source>
        <strain evidence="8 9">SAG 2036</strain>
    </source>
</reference>
<protein>
    <submittedName>
        <fullName evidence="8">Uncharacterized protein</fullName>
    </submittedName>
</protein>
<accession>A0AAW1PRV0</accession>
<dbReference type="GO" id="GO:0005524">
    <property type="term" value="F:ATP binding"/>
    <property type="evidence" value="ECO:0007669"/>
    <property type="project" value="UniProtKB-KW"/>
</dbReference>
<evidence type="ECO:0000313" key="8">
    <source>
        <dbReference type="EMBL" id="KAK9811177.1"/>
    </source>
</evidence>
<keyword evidence="3" id="KW-0347">Helicase</keyword>
<evidence type="ECO:0000313" key="9">
    <source>
        <dbReference type="Proteomes" id="UP001465755"/>
    </source>
</evidence>
<dbReference type="Pfam" id="PF13087">
    <property type="entry name" value="AAA_12"/>
    <property type="match status" value="1"/>
</dbReference>
<dbReference type="GO" id="GO:0005694">
    <property type="term" value="C:chromosome"/>
    <property type="evidence" value="ECO:0007669"/>
    <property type="project" value="UniProtKB-ARBA"/>
</dbReference>
<dbReference type="InterPro" id="IPR041677">
    <property type="entry name" value="DNA2/NAM7_AAA_11"/>
</dbReference>
<keyword evidence="2" id="KW-0378">Hydrolase</keyword>
<dbReference type="InterPro" id="IPR041679">
    <property type="entry name" value="DNA2/NAM7-like_C"/>
</dbReference>
<evidence type="ECO:0000256" key="3">
    <source>
        <dbReference type="ARBA" id="ARBA00022806"/>
    </source>
</evidence>
<feature type="compositionally biased region" description="Low complexity" evidence="5">
    <location>
        <begin position="374"/>
        <end position="385"/>
    </location>
</feature>
<evidence type="ECO:0000256" key="1">
    <source>
        <dbReference type="ARBA" id="ARBA00022741"/>
    </source>
</evidence>
<dbReference type="Gene3D" id="3.40.50.300">
    <property type="entry name" value="P-loop containing nucleotide triphosphate hydrolases"/>
    <property type="match status" value="2"/>
</dbReference>
<feature type="region of interest" description="Disordered" evidence="5">
    <location>
        <begin position="180"/>
        <end position="221"/>
    </location>
</feature>
<dbReference type="AlphaFoldDB" id="A0AAW1PRV0"/>
<feature type="region of interest" description="Disordered" evidence="5">
    <location>
        <begin position="1"/>
        <end position="80"/>
    </location>
</feature>
<gene>
    <name evidence="8" type="ORF">WJX73_008484</name>
</gene>
<dbReference type="SUPFAM" id="SSF52540">
    <property type="entry name" value="P-loop containing nucleoside triphosphate hydrolases"/>
    <property type="match status" value="1"/>
</dbReference>
<keyword evidence="9" id="KW-1185">Reference proteome</keyword>
<name>A0AAW1PRV0_9CHLO</name>
<dbReference type="PANTHER" id="PTHR10887:SF495">
    <property type="entry name" value="HELICASE SENATAXIN ISOFORM X1-RELATED"/>
    <property type="match status" value="1"/>
</dbReference>
<evidence type="ECO:0000256" key="2">
    <source>
        <dbReference type="ARBA" id="ARBA00022801"/>
    </source>
</evidence>
<proteinExistence type="predicted"/>
<feature type="compositionally biased region" description="Low complexity" evidence="5">
    <location>
        <begin position="196"/>
        <end position="207"/>
    </location>
</feature>
<dbReference type="PANTHER" id="PTHR10887">
    <property type="entry name" value="DNA2/NAM7 HELICASE FAMILY"/>
    <property type="match status" value="1"/>
</dbReference>
<dbReference type="InterPro" id="IPR045055">
    <property type="entry name" value="DNA2/NAM7-like"/>
</dbReference>
<keyword evidence="4" id="KW-0067">ATP-binding</keyword>
<feature type="domain" description="DNA2/NAM7 helicase-like C-terminal" evidence="7">
    <location>
        <begin position="696"/>
        <end position="918"/>
    </location>
</feature>
<feature type="region of interest" description="Disordered" evidence="5">
    <location>
        <begin position="367"/>
        <end position="386"/>
    </location>
</feature>
<keyword evidence="1" id="KW-0547">Nucleotide-binding</keyword>
<dbReference type="CDD" id="cd18808">
    <property type="entry name" value="SF1_C_Upf1"/>
    <property type="match status" value="1"/>
</dbReference>
<dbReference type="GO" id="GO:0004386">
    <property type="term" value="F:helicase activity"/>
    <property type="evidence" value="ECO:0007669"/>
    <property type="project" value="UniProtKB-KW"/>
</dbReference>
<dbReference type="GO" id="GO:0016787">
    <property type="term" value="F:hydrolase activity"/>
    <property type="evidence" value="ECO:0007669"/>
    <property type="project" value="UniProtKB-KW"/>
</dbReference>
<sequence length="960" mass="104811">MPDKGKRKVQVIDAIPKTQLQKRVRQQQSSSNRHDAVGPRHSSYARADVDLSADDIPGPKGAGQGSAKGPTTKRPAVRSAGIIGQTSLERLEREVLGGQLWHDACRHACNPTNDQPLPVFFSGGASYINAYEPLLFDEGRAAIISSFQEFASKTMSVDILSVEERDSGWVLVKASIDTPTADFAPPKPDPRLNKHSAANARASNSRATPPPYAGNPDSSKPTVTVSVAAIVRAGASQTDRWSNECHLALFPACSAHLAKREGAPCWQAVRKLMESQQGWQAVSAGPITTAAREFAALHKIGEMPVMASAIQPQEAQGALRQELDAQEVSRRWPQEASKPGFLHHLRTQFDHTQLQAIEVTAAHLGSSMAPPPDQVQNPPQDAPAATPFTLIQGPPGTGKTHTVTGVLNTWHLVAFQRYHHPLVEILKAEALAGEQEDMEDISMRGFAEACERRIAGQLAAHKPRILVCAHSNAAADELLQRVKNQGFMDGEGRRYRPAVVRIGSDDAPMQATVKEVFVEEMARFFTEQVQADEWHALRAAKQRQIVESSLRLAVLQANLRSVHQSGKDTGATEAELAACHNGRDRLVVEVQRLDEVAYRFNATGGSFNAKLARENLEASFVAEAEMVFTTLSGTGRRILEAHGVRFDTVLVDEAAQASELATLQAFAFGCRRAVLVGDPQQLPATVLSSRAREGLLERSLFERLQKMGHPARMLAVQYRMHPDIRAFPSAYFYQNALQDAPIVTRAPPEPFYKVPLLQPYRFFDVTGRHQGMGRSKSLYNDEEAQMVVALFKEVCAYLRTHPRAPGQHDITIGIITFYRGQMEHLRASLRSFDPIAAEHMPVATVDSFQGQQLDIIILSCVRCSPNAAAAAPAPATPANAAEPGERAQGGAIGFLKDVRRINVAITRARRALWIVGNAATLRGGSAVWDALLQDARGRGCVVPNASVRSLFPQQLKQQQV</sequence>
<dbReference type="EMBL" id="JALJOQ010000011">
    <property type="protein sequence ID" value="KAK9811177.1"/>
    <property type="molecule type" value="Genomic_DNA"/>
</dbReference>
<evidence type="ECO:0000259" key="7">
    <source>
        <dbReference type="Pfam" id="PF13087"/>
    </source>
</evidence>
<evidence type="ECO:0000259" key="6">
    <source>
        <dbReference type="Pfam" id="PF13086"/>
    </source>
</evidence>
<evidence type="ECO:0000256" key="5">
    <source>
        <dbReference type="SAM" id="MobiDB-lite"/>
    </source>
</evidence>
<dbReference type="InterPro" id="IPR047187">
    <property type="entry name" value="SF1_C_Upf1"/>
</dbReference>
<dbReference type="FunFam" id="3.40.50.300:FF:000326">
    <property type="entry name" value="P-loop containing nucleoside triphosphate hydrolase"/>
    <property type="match status" value="1"/>
</dbReference>
<feature type="domain" description="DNA2/NAM7 helicase helicase" evidence="6">
    <location>
        <begin position="382"/>
        <end position="688"/>
    </location>
</feature>
<evidence type="ECO:0000256" key="4">
    <source>
        <dbReference type="ARBA" id="ARBA00022840"/>
    </source>
</evidence>